<protein>
    <submittedName>
        <fullName evidence="4">Zn-dependent hydrolase</fullName>
    </submittedName>
</protein>
<reference evidence="4 5" key="1">
    <citation type="submission" date="2021-01" db="EMBL/GenBank/DDBJ databases">
        <title>Genome public.</title>
        <authorList>
            <person name="Liu C."/>
            <person name="Sun Q."/>
        </authorList>
    </citation>
    <scope>NUCLEOTIDE SEQUENCE [LARGE SCALE GENOMIC DNA]</scope>
    <source>
        <strain evidence="4 5">YIM B02564</strain>
    </source>
</reference>
<dbReference type="GO" id="GO:0016787">
    <property type="term" value="F:hydrolase activity"/>
    <property type="evidence" value="ECO:0007669"/>
    <property type="project" value="UniProtKB-KW"/>
</dbReference>
<dbReference type="SUPFAM" id="SSF53187">
    <property type="entry name" value="Zn-dependent exopeptidases"/>
    <property type="match status" value="1"/>
</dbReference>
<dbReference type="Gene3D" id="3.30.70.360">
    <property type="match status" value="1"/>
</dbReference>
<dbReference type="InterPro" id="IPR002933">
    <property type="entry name" value="Peptidase_M20"/>
</dbReference>
<dbReference type="Pfam" id="PF01546">
    <property type="entry name" value="Peptidase_M20"/>
    <property type="match status" value="1"/>
</dbReference>
<dbReference type="PANTHER" id="PTHR32494">
    <property type="entry name" value="ALLANTOATE DEIMINASE-RELATED"/>
    <property type="match status" value="1"/>
</dbReference>
<dbReference type="EMBL" id="JAESWB010000005">
    <property type="protein sequence ID" value="MBL4950856.1"/>
    <property type="molecule type" value="Genomic_DNA"/>
</dbReference>
<dbReference type="PIRSF" id="PIRSF001235">
    <property type="entry name" value="Amidase_carbamoylase"/>
    <property type="match status" value="1"/>
</dbReference>
<dbReference type="SUPFAM" id="SSF55031">
    <property type="entry name" value="Bacterial exopeptidase dimerisation domain"/>
    <property type="match status" value="1"/>
</dbReference>
<dbReference type="InterPro" id="IPR010158">
    <property type="entry name" value="Amidase_Cbmase"/>
</dbReference>
<gene>
    <name evidence="4" type="ORF">JK635_01180</name>
</gene>
<sequence length="423" mass="46430">MKINLHRLLVDIEKYAEFGKNECGGITRPSFSSADHQVREMFIKELEEMGLTVTIDGAANIWAKLKGNGKKNGSLVIGSHLDSVPNGGKYDGSLGVLMAKEIVKTIIENKVNLDHDLEIVSFTAEESNDFNLSTFGSRSFVGKLTADQLKESRDSTGALLNGELKKVGGGLNQFPAMKDMQAEKKAFIELHIEQGKRLESADISMAVIHSVVGTYRSFIKVIGEPNHSGTTMMVNRIDALTAAAEMILEVERYCREKGNVVGTVGKIAVTPNAANIIPGEVEFVLEIRAEKEETIELAVNSIQEVWAEIAKKRGVQLHKEVILDQKPVVLDQELAAILENTARQMNEPYLTLPSMAVHDAAHMASITRSVMVFVKSIAGKSHCPEEYSEPADIEKAGNLILHGIFNLDRALPETKDQLQVNNK</sequence>
<dbReference type="NCBIfam" id="TIGR01879">
    <property type="entry name" value="hydantase"/>
    <property type="match status" value="1"/>
</dbReference>
<comment type="caution">
    <text evidence="4">The sequence shown here is derived from an EMBL/GenBank/DDBJ whole genome shotgun (WGS) entry which is preliminary data.</text>
</comment>
<dbReference type="InterPro" id="IPR011650">
    <property type="entry name" value="Peptidase_M20_dimer"/>
</dbReference>
<evidence type="ECO:0000256" key="1">
    <source>
        <dbReference type="ARBA" id="ARBA00006153"/>
    </source>
</evidence>
<accession>A0ABS1THQ9</accession>
<feature type="domain" description="Peptidase M20 dimerisation" evidence="3">
    <location>
        <begin position="219"/>
        <end position="312"/>
    </location>
</feature>
<dbReference type="CDD" id="cd03884">
    <property type="entry name" value="M20_bAS"/>
    <property type="match status" value="1"/>
</dbReference>
<organism evidence="4 5">
    <name type="scientific">Neobacillus paridis</name>
    <dbReference type="NCBI Taxonomy" id="2803862"/>
    <lineage>
        <taxon>Bacteria</taxon>
        <taxon>Bacillati</taxon>
        <taxon>Bacillota</taxon>
        <taxon>Bacilli</taxon>
        <taxon>Bacillales</taxon>
        <taxon>Bacillaceae</taxon>
        <taxon>Neobacillus</taxon>
    </lineage>
</organism>
<dbReference type="InterPro" id="IPR036264">
    <property type="entry name" value="Bact_exopeptidase_dim_dom"/>
</dbReference>
<evidence type="ECO:0000313" key="5">
    <source>
        <dbReference type="Proteomes" id="UP000623967"/>
    </source>
</evidence>
<evidence type="ECO:0000256" key="2">
    <source>
        <dbReference type="ARBA" id="ARBA00022801"/>
    </source>
</evidence>
<evidence type="ECO:0000259" key="3">
    <source>
        <dbReference type="Pfam" id="PF07687"/>
    </source>
</evidence>
<keyword evidence="2 4" id="KW-0378">Hydrolase</keyword>
<dbReference type="NCBIfam" id="NF006771">
    <property type="entry name" value="PRK09290.1-5"/>
    <property type="match status" value="1"/>
</dbReference>
<dbReference type="Gene3D" id="3.40.630.10">
    <property type="entry name" value="Zn peptidases"/>
    <property type="match status" value="1"/>
</dbReference>
<dbReference type="RefSeq" id="WP_202651598.1">
    <property type="nucleotide sequence ID" value="NZ_JAESWB010000005.1"/>
</dbReference>
<dbReference type="Proteomes" id="UP000623967">
    <property type="component" value="Unassembled WGS sequence"/>
</dbReference>
<evidence type="ECO:0000313" key="4">
    <source>
        <dbReference type="EMBL" id="MBL4950856.1"/>
    </source>
</evidence>
<dbReference type="PANTHER" id="PTHR32494:SF5">
    <property type="entry name" value="ALLANTOATE AMIDOHYDROLASE"/>
    <property type="match status" value="1"/>
</dbReference>
<comment type="similarity">
    <text evidence="1">Belongs to the peptidase M20 family.</text>
</comment>
<dbReference type="Pfam" id="PF07687">
    <property type="entry name" value="M20_dimer"/>
    <property type="match status" value="1"/>
</dbReference>
<keyword evidence="5" id="KW-1185">Reference proteome</keyword>
<proteinExistence type="inferred from homology"/>
<name>A0ABS1THQ9_9BACI</name>